<feature type="chain" id="PRO_5028248536" description="Magnetosome protein MamS/MamX domain-containing protein" evidence="1">
    <location>
        <begin position="27"/>
        <end position="146"/>
    </location>
</feature>
<gene>
    <name evidence="3" type="ORF">ENW96_09030</name>
</gene>
<organism evidence="3">
    <name type="scientific">Desulfobacca acetoxidans</name>
    <dbReference type="NCBI Taxonomy" id="60893"/>
    <lineage>
        <taxon>Bacteria</taxon>
        <taxon>Pseudomonadati</taxon>
        <taxon>Thermodesulfobacteriota</taxon>
        <taxon>Desulfobaccia</taxon>
        <taxon>Desulfobaccales</taxon>
        <taxon>Desulfobaccaceae</taxon>
        <taxon>Desulfobacca</taxon>
    </lineage>
</organism>
<proteinExistence type="predicted"/>
<evidence type="ECO:0000256" key="1">
    <source>
        <dbReference type="SAM" id="SignalP"/>
    </source>
</evidence>
<reference evidence="3" key="1">
    <citation type="journal article" date="2020" name="mSystems">
        <title>Genome- and Community-Level Interaction Insights into Carbon Utilization and Element Cycling Functions of Hydrothermarchaeota in Hydrothermal Sediment.</title>
        <authorList>
            <person name="Zhou Z."/>
            <person name="Liu Y."/>
            <person name="Xu W."/>
            <person name="Pan J."/>
            <person name="Luo Z.H."/>
            <person name="Li M."/>
        </authorList>
    </citation>
    <scope>NUCLEOTIDE SEQUENCE [LARGE SCALE GENOMIC DNA]</scope>
    <source>
        <strain evidence="3">SpSt-897</strain>
    </source>
</reference>
<dbReference type="AlphaFoldDB" id="A0A7C3ZCE1"/>
<feature type="domain" description="Magnetosome protein MamS/MamX" evidence="2">
    <location>
        <begin position="42"/>
        <end position="121"/>
    </location>
</feature>
<sequence>MNQSGYRALAGIVLLSLTCTMSSAWAQGSRRLHYSTMFNPRTVTTVSGEVVRVAQAYSGSGADYCIQAVLRTPQGDLTVILAPKGYMAKQGLSLAPKDRVTVTGSLISIINKPFLLVMEMTGDRTMKLRDANGRPAWAVGDDWHAH</sequence>
<dbReference type="InterPro" id="IPR058837">
    <property type="entry name" value="MamS_MamX_dom"/>
</dbReference>
<protein>
    <recommendedName>
        <fullName evidence="2">Magnetosome protein MamS/MamX domain-containing protein</fullName>
    </recommendedName>
</protein>
<dbReference type="Pfam" id="PF26390">
    <property type="entry name" value="MamS_MamX"/>
    <property type="match status" value="1"/>
</dbReference>
<evidence type="ECO:0000259" key="2">
    <source>
        <dbReference type="Pfam" id="PF26390"/>
    </source>
</evidence>
<feature type="signal peptide" evidence="1">
    <location>
        <begin position="1"/>
        <end position="26"/>
    </location>
</feature>
<evidence type="ECO:0000313" key="3">
    <source>
        <dbReference type="EMBL" id="HGF34511.1"/>
    </source>
</evidence>
<dbReference type="EMBL" id="DTMF01000217">
    <property type="protein sequence ID" value="HGF34511.1"/>
    <property type="molecule type" value="Genomic_DNA"/>
</dbReference>
<name>A0A7C3ZCE1_9BACT</name>
<comment type="caution">
    <text evidence="3">The sequence shown here is derived from an EMBL/GenBank/DDBJ whole genome shotgun (WGS) entry which is preliminary data.</text>
</comment>
<accession>A0A7C3ZCE1</accession>
<keyword evidence="1" id="KW-0732">Signal</keyword>